<dbReference type="AlphaFoldDB" id="A0A392NYI3"/>
<name>A0A392NYI3_9FABA</name>
<feature type="compositionally biased region" description="Polar residues" evidence="1">
    <location>
        <begin position="60"/>
        <end position="73"/>
    </location>
</feature>
<keyword evidence="3" id="KW-1185">Reference proteome</keyword>
<gene>
    <name evidence="2" type="ORF">A2U01_0025579</name>
</gene>
<evidence type="ECO:0000313" key="2">
    <source>
        <dbReference type="EMBL" id="MCI04532.1"/>
    </source>
</evidence>
<reference evidence="2 3" key="1">
    <citation type="journal article" date="2018" name="Front. Plant Sci.">
        <title>Red Clover (Trifolium pratense) and Zigzag Clover (T. medium) - A Picture of Genomic Similarities and Differences.</title>
        <authorList>
            <person name="Dluhosova J."/>
            <person name="Istvanek J."/>
            <person name="Nedelnik J."/>
            <person name="Repkova J."/>
        </authorList>
    </citation>
    <scope>NUCLEOTIDE SEQUENCE [LARGE SCALE GENOMIC DNA]</scope>
    <source>
        <strain evidence="3">cv. 10/8</strain>
        <tissue evidence="2">Leaf</tissue>
    </source>
</reference>
<protein>
    <submittedName>
        <fullName evidence="2">Uncharacterized protein</fullName>
    </submittedName>
</protein>
<dbReference type="Proteomes" id="UP000265520">
    <property type="component" value="Unassembled WGS sequence"/>
</dbReference>
<evidence type="ECO:0000256" key="1">
    <source>
        <dbReference type="SAM" id="MobiDB-lite"/>
    </source>
</evidence>
<evidence type="ECO:0000313" key="3">
    <source>
        <dbReference type="Proteomes" id="UP000265520"/>
    </source>
</evidence>
<feature type="compositionally biased region" description="Polar residues" evidence="1">
    <location>
        <begin position="1"/>
        <end position="19"/>
    </location>
</feature>
<comment type="caution">
    <text evidence="2">The sequence shown here is derived from an EMBL/GenBank/DDBJ whole genome shotgun (WGS) entry which is preliminary data.</text>
</comment>
<organism evidence="2 3">
    <name type="scientific">Trifolium medium</name>
    <dbReference type="NCBI Taxonomy" id="97028"/>
    <lineage>
        <taxon>Eukaryota</taxon>
        <taxon>Viridiplantae</taxon>
        <taxon>Streptophyta</taxon>
        <taxon>Embryophyta</taxon>
        <taxon>Tracheophyta</taxon>
        <taxon>Spermatophyta</taxon>
        <taxon>Magnoliopsida</taxon>
        <taxon>eudicotyledons</taxon>
        <taxon>Gunneridae</taxon>
        <taxon>Pentapetalae</taxon>
        <taxon>rosids</taxon>
        <taxon>fabids</taxon>
        <taxon>Fabales</taxon>
        <taxon>Fabaceae</taxon>
        <taxon>Papilionoideae</taxon>
        <taxon>50 kb inversion clade</taxon>
        <taxon>NPAAA clade</taxon>
        <taxon>Hologalegina</taxon>
        <taxon>IRL clade</taxon>
        <taxon>Trifolieae</taxon>
        <taxon>Trifolium</taxon>
    </lineage>
</organism>
<feature type="region of interest" description="Disordered" evidence="1">
    <location>
        <begin position="1"/>
        <end position="101"/>
    </location>
</feature>
<sequence length="101" mass="11212">MLGGQQPTTQGNAETSLRTNALRWEGDVTKHFNKTPSTDAKRKTKVPNRRQDYAKLRPNVKSSTEASPTQNPPSARKATRPDVTTEARVPKLYSIANEAYS</sequence>
<feature type="compositionally biased region" description="Basic and acidic residues" evidence="1">
    <location>
        <begin position="79"/>
        <end position="89"/>
    </location>
</feature>
<proteinExistence type="predicted"/>
<dbReference type="EMBL" id="LXQA010055692">
    <property type="protein sequence ID" value="MCI04532.1"/>
    <property type="molecule type" value="Genomic_DNA"/>
</dbReference>
<accession>A0A392NYI3</accession>